<dbReference type="PANTHER" id="PTHR24092">
    <property type="entry name" value="PROBABLE PHOSPHOLIPID-TRANSPORTING ATPASE"/>
    <property type="match status" value="1"/>
</dbReference>
<dbReference type="EC" id="7.6.2.1" evidence="17"/>
<feature type="binding site" evidence="15">
    <location>
        <position position="924"/>
    </location>
    <ligand>
        <name>ATP</name>
        <dbReference type="ChEBI" id="CHEBI:30616"/>
    </ligand>
</feature>
<dbReference type="PANTHER" id="PTHR24092:SF174">
    <property type="entry name" value="PHOSPHOLIPID-TRANSPORTING ATPASE DNF3-RELATED"/>
    <property type="match status" value="1"/>
</dbReference>
<feature type="binding site" evidence="15">
    <location>
        <position position="1018"/>
    </location>
    <ligand>
        <name>ATP</name>
        <dbReference type="ChEBI" id="CHEBI:30616"/>
    </ligand>
</feature>
<dbReference type="InterPro" id="IPR023214">
    <property type="entry name" value="HAD_sf"/>
</dbReference>
<feature type="binding site" evidence="16">
    <location>
        <position position="1043"/>
    </location>
    <ligand>
        <name>Mg(2+)</name>
        <dbReference type="ChEBI" id="CHEBI:18420"/>
    </ligand>
</feature>
<evidence type="ECO:0000256" key="15">
    <source>
        <dbReference type="PIRSR" id="PIRSR606539-2"/>
    </source>
</evidence>
<dbReference type="InterPro" id="IPR023298">
    <property type="entry name" value="ATPase_P-typ_TM_dom_sf"/>
</dbReference>
<evidence type="ECO:0000313" key="21">
    <source>
        <dbReference type="EMBL" id="CCG81023.1"/>
    </source>
</evidence>
<dbReference type="GO" id="GO:0000287">
    <property type="term" value="F:magnesium ion binding"/>
    <property type="evidence" value="ECO:0007669"/>
    <property type="project" value="UniProtKB-UniRule"/>
</dbReference>
<feature type="transmembrane region" description="Helical" evidence="17">
    <location>
        <begin position="1238"/>
        <end position="1257"/>
    </location>
</feature>
<dbReference type="Pfam" id="PF00122">
    <property type="entry name" value="E1-E2_ATPase"/>
    <property type="match status" value="1"/>
</dbReference>
<evidence type="ECO:0000313" key="22">
    <source>
        <dbReference type="Proteomes" id="UP000013776"/>
    </source>
</evidence>
<evidence type="ECO:0000256" key="16">
    <source>
        <dbReference type="PIRSR" id="PIRSR606539-3"/>
    </source>
</evidence>
<dbReference type="GO" id="GO:0005886">
    <property type="term" value="C:plasma membrane"/>
    <property type="evidence" value="ECO:0007669"/>
    <property type="project" value="TreeGrafter"/>
</dbReference>
<dbReference type="Pfam" id="PF16209">
    <property type="entry name" value="PhoLip_ATPase_N"/>
    <property type="match status" value="1"/>
</dbReference>
<feature type="transmembrane region" description="Helical" evidence="17">
    <location>
        <begin position="157"/>
        <end position="176"/>
    </location>
</feature>
<dbReference type="SFLD" id="SFLDS00003">
    <property type="entry name" value="Haloacid_Dehalogenase"/>
    <property type="match status" value="1"/>
</dbReference>
<dbReference type="SUPFAM" id="SSF56784">
    <property type="entry name" value="HAD-like"/>
    <property type="match status" value="1"/>
</dbReference>
<feature type="active site" description="4-aspartylphosphate intermediate" evidence="14">
    <location>
        <position position="469"/>
    </location>
</feature>
<dbReference type="InterPro" id="IPR018303">
    <property type="entry name" value="ATPase_P-typ_P_site"/>
</dbReference>
<keyword evidence="7 15" id="KW-0067">ATP-binding</keyword>
<keyword evidence="4 17" id="KW-0812">Transmembrane</keyword>
<feature type="binding site" evidence="16">
    <location>
        <position position="471"/>
    </location>
    <ligand>
        <name>Mg(2+)</name>
        <dbReference type="ChEBI" id="CHEBI:18420"/>
    </ligand>
</feature>
<feature type="binding site" evidence="15">
    <location>
        <position position="701"/>
    </location>
    <ligand>
        <name>ATP</name>
        <dbReference type="ChEBI" id="CHEBI:30616"/>
    </ligand>
</feature>
<feature type="binding site" evidence="16">
    <location>
        <position position="1039"/>
    </location>
    <ligand>
        <name>Mg(2+)</name>
        <dbReference type="ChEBI" id="CHEBI:18420"/>
    </ligand>
</feature>
<comment type="similarity">
    <text evidence="3 17">Belongs to the cation transport ATPase (P-type) (TC 3.A.3) family. Type IV subfamily.</text>
</comment>
<feature type="transmembrane region" description="Helical" evidence="17">
    <location>
        <begin position="359"/>
        <end position="381"/>
    </location>
</feature>
<dbReference type="InterPro" id="IPR001757">
    <property type="entry name" value="P_typ_ATPase"/>
</dbReference>
<dbReference type="Gene3D" id="3.40.1110.10">
    <property type="entry name" value="Calcium-transporting ATPase, cytoplasmic domain N"/>
    <property type="match status" value="1"/>
</dbReference>
<evidence type="ECO:0000256" key="8">
    <source>
        <dbReference type="ARBA" id="ARBA00022842"/>
    </source>
</evidence>
<dbReference type="eggNOG" id="KOG0206">
    <property type="taxonomic scope" value="Eukaryota"/>
</dbReference>
<evidence type="ECO:0000256" key="13">
    <source>
        <dbReference type="ARBA" id="ARBA00049128"/>
    </source>
</evidence>
<gene>
    <name evidence="21" type="ORF">TAPDE_000700</name>
</gene>
<dbReference type="SUPFAM" id="SSF81660">
    <property type="entry name" value="Metal cation-transporting ATPase, ATP-binding domain N"/>
    <property type="match status" value="1"/>
</dbReference>
<feature type="binding site" evidence="15">
    <location>
        <position position="925"/>
    </location>
    <ligand>
        <name>ATP</name>
        <dbReference type="ChEBI" id="CHEBI:30616"/>
    </ligand>
</feature>
<feature type="transmembrane region" description="Helical" evidence="17">
    <location>
        <begin position="1282"/>
        <end position="1302"/>
    </location>
</feature>
<evidence type="ECO:0000256" key="10">
    <source>
        <dbReference type="ARBA" id="ARBA00022989"/>
    </source>
</evidence>
<dbReference type="InterPro" id="IPR006539">
    <property type="entry name" value="P-type_ATPase_IV"/>
</dbReference>
<dbReference type="PRINTS" id="PR00119">
    <property type="entry name" value="CATATPASE"/>
</dbReference>
<evidence type="ECO:0000256" key="5">
    <source>
        <dbReference type="ARBA" id="ARBA00022723"/>
    </source>
</evidence>
<dbReference type="SFLD" id="SFLDF00027">
    <property type="entry name" value="p-type_atpase"/>
    <property type="match status" value="1"/>
</dbReference>
<keyword evidence="6 15" id="KW-0547">Nucleotide-binding</keyword>
<evidence type="ECO:0000259" key="20">
    <source>
        <dbReference type="Pfam" id="PF16212"/>
    </source>
</evidence>
<comment type="caution">
    <text evidence="21">The sequence shown here is derived from an EMBL/GenBank/DDBJ whole genome shotgun (WGS) entry which is preliminary data.</text>
</comment>
<evidence type="ECO:0000256" key="7">
    <source>
        <dbReference type="ARBA" id="ARBA00022840"/>
    </source>
</evidence>
<dbReference type="InterPro" id="IPR023299">
    <property type="entry name" value="ATPase_P-typ_cyto_dom_N"/>
</dbReference>
<dbReference type="SUPFAM" id="SSF81653">
    <property type="entry name" value="Calcium ATPase, transduction domain A"/>
    <property type="match status" value="1"/>
</dbReference>
<comment type="subcellular location">
    <subcellularLocation>
        <location evidence="2">Endomembrane system</location>
    </subcellularLocation>
    <subcellularLocation>
        <location evidence="1 17">Membrane</location>
        <topology evidence="1 17">Multi-pass membrane protein</topology>
    </subcellularLocation>
</comment>
<feature type="domain" description="P-type ATPase N-terminal" evidence="19">
    <location>
        <begin position="100"/>
        <end position="160"/>
    </location>
</feature>
<evidence type="ECO:0000256" key="14">
    <source>
        <dbReference type="PIRSR" id="PIRSR606539-1"/>
    </source>
</evidence>
<evidence type="ECO:0000256" key="11">
    <source>
        <dbReference type="ARBA" id="ARBA00023136"/>
    </source>
</evidence>
<dbReference type="GO" id="GO:0016887">
    <property type="term" value="F:ATP hydrolysis activity"/>
    <property type="evidence" value="ECO:0007669"/>
    <property type="project" value="InterPro"/>
</dbReference>
<name>R4X7F5_TAPDE</name>
<dbReference type="GO" id="GO:0005524">
    <property type="term" value="F:ATP binding"/>
    <property type="evidence" value="ECO:0007669"/>
    <property type="project" value="UniProtKB-UniRule"/>
</dbReference>
<evidence type="ECO:0000256" key="3">
    <source>
        <dbReference type="ARBA" id="ARBA00008109"/>
    </source>
</evidence>
<feature type="binding site" evidence="15">
    <location>
        <position position="1042"/>
    </location>
    <ligand>
        <name>ATP</name>
        <dbReference type="ChEBI" id="CHEBI:30616"/>
    </ligand>
</feature>
<dbReference type="SFLD" id="SFLDG00002">
    <property type="entry name" value="C1.7:_P-type_atpase_like"/>
    <property type="match status" value="1"/>
</dbReference>
<dbReference type="InterPro" id="IPR044492">
    <property type="entry name" value="P_typ_ATPase_HD_dom"/>
</dbReference>
<evidence type="ECO:0000256" key="6">
    <source>
        <dbReference type="ARBA" id="ARBA00022741"/>
    </source>
</evidence>
<dbReference type="GO" id="GO:0045332">
    <property type="term" value="P:phospholipid translocation"/>
    <property type="evidence" value="ECO:0007669"/>
    <property type="project" value="TreeGrafter"/>
</dbReference>
<dbReference type="InterPro" id="IPR059000">
    <property type="entry name" value="ATPase_P-type_domA"/>
</dbReference>
<dbReference type="InterPro" id="IPR008250">
    <property type="entry name" value="ATPase_P-typ_transduc_dom_A_sf"/>
</dbReference>
<evidence type="ECO:0000256" key="12">
    <source>
        <dbReference type="ARBA" id="ARBA00034036"/>
    </source>
</evidence>
<feature type="binding site" evidence="15">
    <location>
        <position position="471"/>
    </location>
    <ligand>
        <name>ATP</name>
        <dbReference type="ChEBI" id="CHEBI:30616"/>
    </ligand>
</feature>
<dbReference type="GO" id="GO:0032456">
    <property type="term" value="P:endocytic recycling"/>
    <property type="evidence" value="ECO:0007669"/>
    <property type="project" value="TreeGrafter"/>
</dbReference>
<comment type="catalytic activity">
    <reaction evidence="13">
        <text>a 1,2-diacyl-sn-glycero-3-phosphoethanolamine(out) + ATP + H2O = a 1,2-diacyl-sn-glycero-3-phosphoethanolamine(in) + ADP + phosphate + H(+)</text>
        <dbReference type="Rhea" id="RHEA:66132"/>
        <dbReference type="ChEBI" id="CHEBI:15377"/>
        <dbReference type="ChEBI" id="CHEBI:15378"/>
        <dbReference type="ChEBI" id="CHEBI:30616"/>
        <dbReference type="ChEBI" id="CHEBI:43474"/>
        <dbReference type="ChEBI" id="CHEBI:64612"/>
        <dbReference type="ChEBI" id="CHEBI:456216"/>
    </reaction>
    <physiologicalReaction direction="left-to-right" evidence="13">
        <dbReference type="Rhea" id="RHEA:66133"/>
    </physiologicalReaction>
</comment>
<feature type="binding site" evidence="15">
    <location>
        <position position="1043"/>
    </location>
    <ligand>
        <name>ATP</name>
        <dbReference type="ChEBI" id="CHEBI:30616"/>
    </ligand>
</feature>
<feature type="binding site" evidence="16">
    <location>
        <position position="469"/>
    </location>
    <ligand>
        <name>Mg(2+)</name>
        <dbReference type="ChEBI" id="CHEBI:18420"/>
    </ligand>
</feature>
<dbReference type="STRING" id="1097556.R4X7F5"/>
<reference evidence="21 22" key="1">
    <citation type="journal article" date="2013" name="MBio">
        <title>Genome sequencing of the plant pathogen Taphrina deformans, the causal agent of peach leaf curl.</title>
        <authorList>
            <person name="Cisse O.H."/>
            <person name="Almeida J.M.G.C.F."/>
            <person name="Fonseca A."/>
            <person name="Kumar A.A."/>
            <person name="Salojaervi J."/>
            <person name="Overmyer K."/>
            <person name="Hauser P.M."/>
            <person name="Pagni M."/>
        </authorList>
    </citation>
    <scope>NUCLEOTIDE SEQUENCE [LARGE SCALE GENOMIC DNA]</scope>
    <source>
        <strain evidence="22">PYCC 5710 / ATCC 11124 / CBS 356.35 / IMI 108563 / JCM 9778 / NBRC 8474</strain>
    </source>
</reference>
<keyword evidence="10 17" id="KW-1133">Transmembrane helix</keyword>
<keyword evidence="22" id="KW-1185">Reference proteome</keyword>
<feature type="binding site" evidence="15">
    <location>
        <position position="926"/>
    </location>
    <ligand>
        <name>ATP</name>
        <dbReference type="ChEBI" id="CHEBI:30616"/>
    </ligand>
</feature>
<dbReference type="InterPro" id="IPR032631">
    <property type="entry name" value="P-type_ATPase_N"/>
</dbReference>
<dbReference type="NCBIfam" id="TIGR01494">
    <property type="entry name" value="ATPase_P-type"/>
    <property type="match status" value="1"/>
</dbReference>
<dbReference type="SUPFAM" id="SSF81665">
    <property type="entry name" value="Calcium ATPase, transmembrane domain M"/>
    <property type="match status" value="1"/>
</dbReference>
<evidence type="ECO:0000256" key="4">
    <source>
        <dbReference type="ARBA" id="ARBA00022692"/>
    </source>
</evidence>
<comment type="cofactor">
    <cofactor evidence="16">
        <name>Mg(2+)</name>
        <dbReference type="ChEBI" id="CHEBI:18420"/>
    </cofactor>
</comment>
<feature type="transmembrane region" description="Helical" evidence="17">
    <location>
        <begin position="1178"/>
        <end position="1200"/>
    </location>
</feature>
<accession>R4X7F5</accession>
<dbReference type="NCBIfam" id="TIGR01652">
    <property type="entry name" value="ATPase-Plipid"/>
    <property type="match status" value="2"/>
</dbReference>
<dbReference type="InterPro" id="IPR032630">
    <property type="entry name" value="P_typ_ATPase_c"/>
</dbReference>
<keyword evidence="8 16" id="KW-0460">Magnesium</keyword>
<feature type="binding site" evidence="15">
    <location>
        <position position="469"/>
    </location>
    <ligand>
        <name>ATP</name>
        <dbReference type="ChEBI" id="CHEBI:30616"/>
    </ligand>
</feature>
<protein>
    <recommendedName>
        <fullName evidence="17">Phospholipid-transporting ATPase</fullName>
        <ecNumber evidence="17">7.6.2.1</ecNumber>
    </recommendedName>
</protein>
<evidence type="ECO:0000259" key="18">
    <source>
        <dbReference type="Pfam" id="PF00122"/>
    </source>
</evidence>
<dbReference type="Pfam" id="PF00702">
    <property type="entry name" value="Hydrolase"/>
    <property type="match status" value="1"/>
</dbReference>
<feature type="binding site" evidence="15">
    <location>
        <position position="470"/>
    </location>
    <ligand>
        <name>ATP</name>
        <dbReference type="ChEBI" id="CHEBI:30616"/>
    </ligand>
</feature>
<dbReference type="GO" id="GO:0140326">
    <property type="term" value="F:ATPase-coupled intramembrane lipid transporter activity"/>
    <property type="evidence" value="ECO:0007669"/>
    <property type="project" value="UniProtKB-EC"/>
</dbReference>
<dbReference type="Gene3D" id="2.70.150.10">
    <property type="entry name" value="Calcium-transporting ATPase, cytoplasmic transduction domain A"/>
    <property type="match status" value="1"/>
</dbReference>
<dbReference type="Gene3D" id="3.40.50.1000">
    <property type="entry name" value="HAD superfamily/HAD-like"/>
    <property type="match status" value="1"/>
</dbReference>
<evidence type="ECO:0000256" key="9">
    <source>
        <dbReference type="ARBA" id="ARBA00022967"/>
    </source>
</evidence>
<evidence type="ECO:0000256" key="17">
    <source>
        <dbReference type="RuleBase" id="RU362033"/>
    </source>
</evidence>
<sequence>MSDYEHTSKPDTEKSCFQTQNVLLPANRTSSDANACNESESAQHISALSLANRQLVLSRRWCGAKLGKLKRLILQIKTYEADPQGRIITLKTQGISEQNERISQRPYISNQITSSRYTLYDFLPRQIAFQFSKVANIYFMTISILQMIPGLSTTGTYTTIIPLSIFILISMAREGYDDIRRHRMDTTENNMPATTVTALKDTYELTTKQWRDLKVGDVVKLQRNDWVPADLILLRSEHDQGVAYIETAALDGETNLKIKRAIPSIADNCTEPRLASLLAVVHSEAPNRDLYNYEGKISHEGSETPLTNEQIIYRGSILRDTSSILALVIFTGEETKIRLNASAFVRIKRPRMQGRVNRIVLVVVTFVVCLSIFCTCGYYIWHAKQETRFWYLEAANSISFLPIFVSFIILYNTMVPLSLYVSMEIVKLIQQILLQQDIDLYHEETNTPAEARTSTINEELGQITHIFSDKTGTLTDNCMVFRRLSVAGHTWLHNSIGKQDEDNSRPFLYHKLRKPRTDPRRSATADFSALENIPRSLPRSSTGDLGLRRASLLLMQRPSTTSWQRPSISRLDSEIHTTTELLNHIQRYPHTSFARRARLSLLAISLCHTVLPSGTVDDGTLNFSAASPDEMALVTAAKELGYMLINRDARSVTIRTYPFGFEHSFVEETYKLHEVLEFSSLRKRMSVVLEFPDGRFCLLCKGADSVITDRLRLKSLAKKKWNEVQKIVTLRRSVDAERALARKSSARPSISRPSESGASRLDTMRNLDEFLDRRKDNRTIIDESVQAQRTMQYALRHSIAIGETSMPLEHAKKMIVDEKLAANEAAILHHTFEHLQAFADEGLRVLLYGHRFLSPEDYIAWKSLYHKASTSFTDRQQNMDEIAGSLEVDLELTSATAIEDKLQAGVPQALEKLGRAGLKVWMLTGDKRETAINIGHSAGLLKDYSTLVILDHNDDNMADLLRQRLLESADGVLAHIVVVIDGVTLDAVEQVPQLLKLFLDLAVKADSAICCRASPAQKAALVRYVRKEIKTSVTLAIGDGANDIAMIREAHVGIGITGKEGLQAARSSDYSIAQFRFLVKLLLVHGRWNYIRISKYVLGTFYKEMLLFLTQAIYQRFAGYTGTSLHENWSLSLFNTLFSSLAVICLGAFEKDLSASTLLAVPELYETSRTGQAFNVKIVLSWIFLAATQAVVSFYLAYFAFGKPSSPDLFPLGDMIFTALVVVINVKLIFIEMHNWSILNYSFFIISFMGWWIWSMLQAEIHNSSKAYFVQDALISGFGRQLAWWASLFLITAALLLLDVGFQAVRSAFLPTEEDCFRELQTDSALKARLEEEAAAELQSGWISDLLEKRAQNEISQADSAYTNVDGHKAKTPMP</sequence>
<keyword evidence="9 17" id="KW-1278">Translocase</keyword>
<organism evidence="21 22">
    <name type="scientific">Taphrina deformans (strain PYCC 5710 / ATCC 11124 / CBS 356.35 / IMI 108563 / JCM 9778 / NBRC 8474)</name>
    <name type="common">Peach leaf curl fungus</name>
    <name type="synonym">Lalaria deformans</name>
    <dbReference type="NCBI Taxonomy" id="1097556"/>
    <lineage>
        <taxon>Eukaryota</taxon>
        <taxon>Fungi</taxon>
        <taxon>Dikarya</taxon>
        <taxon>Ascomycota</taxon>
        <taxon>Taphrinomycotina</taxon>
        <taxon>Taphrinomycetes</taxon>
        <taxon>Taphrinales</taxon>
        <taxon>Taphrinaceae</taxon>
        <taxon>Taphrina</taxon>
    </lineage>
</organism>
<feature type="transmembrane region" description="Helical" evidence="17">
    <location>
        <begin position="1212"/>
        <end position="1231"/>
    </location>
</feature>
<feature type="transmembrane region" description="Helical" evidence="17">
    <location>
        <begin position="401"/>
        <end position="421"/>
    </location>
</feature>
<dbReference type="EMBL" id="CAHR02000023">
    <property type="protein sequence ID" value="CCG81023.1"/>
    <property type="molecule type" value="Genomic_DNA"/>
</dbReference>
<evidence type="ECO:0000256" key="2">
    <source>
        <dbReference type="ARBA" id="ARBA00004308"/>
    </source>
</evidence>
<feature type="domain" description="P-type ATPase A" evidence="18">
    <location>
        <begin position="193"/>
        <end position="337"/>
    </location>
</feature>
<feature type="binding site" evidence="15">
    <location>
        <position position="630"/>
    </location>
    <ligand>
        <name>ATP</name>
        <dbReference type="ChEBI" id="CHEBI:30616"/>
    </ligand>
</feature>
<evidence type="ECO:0000259" key="19">
    <source>
        <dbReference type="Pfam" id="PF16209"/>
    </source>
</evidence>
<dbReference type="Pfam" id="PF13246">
    <property type="entry name" value="Cation_ATPase"/>
    <property type="match status" value="1"/>
</dbReference>
<feature type="domain" description="P-type ATPase C-terminal" evidence="20">
    <location>
        <begin position="1065"/>
        <end position="1312"/>
    </location>
</feature>
<proteinExistence type="inferred from homology"/>
<evidence type="ECO:0000256" key="1">
    <source>
        <dbReference type="ARBA" id="ARBA00004141"/>
    </source>
</evidence>
<keyword evidence="5 16" id="KW-0479">Metal-binding</keyword>
<feature type="binding site" evidence="15">
    <location>
        <position position="1012"/>
    </location>
    <ligand>
        <name>ATP</name>
        <dbReference type="ChEBI" id="CHEBI:30616"/>
    </ligand>
</feature>
<dbReference type="OrthoDB" id="377733at2759"/>
<feature type="binding site" evidence="15">
    <location>
        <position position="844"/>
    </location>
    <ligand>
        <name>ATP</name>
        <dbReference type="ChEBI" id="CHEBI:30616"/>
    </ligand>
</feature>
<dbReference type="Pfam" id="PF16212">
    <property type="entry name" value="PhoLip_ATPase_C"/>
    <property type="match status" value="1"/>
</dbReference>
<dbReference type="GO" id="GO:0005802">
    <property type="term" value="C:trans-Golgi network"/>
    <property type="evidence" value="ECO:0007669"/>
    <property type="project" value="TreeGrafter"/>
</dbReference>
<dbReference type="GO" id="GO:0006892">
    <property type="term" value="P:post-Golgi vesicle-mediated transport"/>
    <property type="evidence" value="ECO:0007669"/>
    <property type="project" value="TreeGrafter"/>
</dbReference>
<comment type="catalytic activity">
    <reaction evidence="12 17">
        <text>ATP + H2O + phospholipidSide 1 = ADP + phosphate + phospholipidSide 2.</text>
        <dbReference type="EC" id="7.6.2.1"/>
    </reaction>
</comment>
<dbReference type="InterPro" id="IPR036412">
    <property type="entry name" value="HAD-like_sf"/>
</dbReference>
<dbReference type="Proteomes" id="UP000013776">
    <property type="component" value="Unassembled WGS sequence"/>
</dbReference>
<keyword evidence="11 17" id="KW-0472">Membrane</keyword>
<dbReference type="PROSITE" id="PS00154">
    <property type="entry name" value="ATPASE_E1_E2"/>
    <property type="match status" value="1"/>
</dbReference>
<dbReference type="VEuPathDB" id="FungiDB:TAPDE_000700"/>
<dbReference type="FunFam" id="3.40.50.1000:FF:000172">
    <property type="entry name" value="Phospholipid-transporting ATPase"/>
    <property type="match status" value="1"/>
</dbReference>
<feature type="binding site" evidence="15">
    <location>
        <position position="678"/>
    </location>
    <ligand>
        <name>ATP</name>
        <dbReference type="ChEBI" id="CHEBI:30616"/>
    </ligand>
</feature>